<dbReference type="KEGG" id="cei:CEPID_04535"/>
<feature type="transmembrane region" description="Helical" evidence="9">
    <location>
        <begin position="125"/>
        <end position="147"/>
    </location>
</feature>
<evidence type="ECO:0000256" key="7">
    <source>
        <dbReference type="ARBA" id="ARBA00023136"/>
    </source>
</evidence>
<keyword evidence="5 9" id="KW-0812">Transmembrane</keyword>
<dbReference type="InterPro" id="IPR002549">
    <property type="entry name" value="AI-2E-like"/>
</dbReference>
<protein>
    <submittedName>
        <fullName evidence="10">Putative permease</fullName>
    </submittedName>
</protein>
<dbReference type="STRING" id="1050174.CEPID_04535"/>
<dbReference type="Proteomes" id="UP000035368">
    <property type="component" value="Chromosome"/>
</dbReference>
<evidence type="ECO:0000256" key="1">
    <source>
        <dbReference type="ARBA" id="ARBA00004651"/>
    </source>
</evidence>
<dbReference type="Pfam" id="PF01594">
    <property type="entry name" value="AI-2E_transport"/>
    <property type="match status" value="1"/>
</dbReference>
<accession>A0A0G3GTC1</accession>
<feature type="transmembrane region" description="Helical" evidence="9">
    <location>
        <begin position="206"/>
        <end position="231"/>
    </location>
</feature>
<evidence type="ECO:0000256" key="4">
    <source>
        <dbReference type="ARBA" id="ARBA00022475"/>
    </source>
</evidence>
<keyword evidence="7 9" id="KW-0472">Membrane</keyword>
<evidence type="ECO:0000256" key="6">
    <source>
        <dbReference type="ARBA" id="ARBA00022989"/>
    </source>
</evidence>
<keyword evidence="4" id="KW-1003">Cell membrane</keyword>
<dbReference type="PANTHER" id="PTHR21716:SF53">
    <property type="entry name" value="PERMEASE PERM-RELATED"/>
    <property type="match status" value="1"/>
</dbReference>
<evidence type="ECO:0000256" key="8">
    <source>
        <dbReference type="SAM" id="MobiDB-lite"/>
    </source>
</evidence>
<keyword evidence="3" id="KW-0813">Transport</keyword>
<comment type="subcellular location">
    <subcellularLocation>
        <location evidence="1">Cell membrane</location>
        <topology evidence="1">Multi-pass membrane protein</topology>
    </subcellularLocation>
</comment>
<keyword evidence="11" id="KW-1185">Reference proteome</keyword>
<dbReference type="PANTHER" id="PTHR21716">
    <property type="entry name" value="TRANSMEMBRANE PROTEIN"/>
    <property type="match status" value="1"/>
</dbReference>
<gene>
    <name evidence="10" type="ORF">CEPID_04535</name>
</gene>
<feature type="transmembrane region" description="Helical" evidence="9">
    <location>
        <begin position="96"/>
        <end position="113"/>
    </location>
</feature>
<feature type="transmembrane region" description="Helical" evidence="9">
    <location>
        <begin position="363"/>
        <end position="396"/>
    </location>
</feature>
<dbReference type="GO" id="GO:0055085">
    <property type="term" value="P:transmembrane transport"/>
    <property type="evidence" value="ECO:0007669"/>
    <property type="project" value="TreeGrafter"/>
</dbReference>
<sequence length="499" mass="53672">MCKIVRVSDNPQDNGTSMPKNFAKPPELLDDERLANSRLPEEASRTFAELEGADHIDRSFIIAEGAKELASWCLRLLLIAAATYMVWFVGKQVWQGLLPIALALIVSSVLWGPTQWLRNLGVPKALAAILVILGTGGVFTGVMMAIAPSIGRQSQTLYLQTFELMQRTQLWLLGPPFHLKDDDLNDLFASAVNWLQAQSGKIAEGLFAGLGAASVFAVTLGVVLVLTFFFLKDGDSFLPWLRSVTGRRAGWHLTELLTRVWITLSGYIRAQAIVSLVDAVVIGGGLVLIGVPMALALATITFFAGFIPIVGAVVAGALAVLIALVSLGVTKALLVLALVIAVQQLEGNILSPLLQSRAMNLHPVIVLISVTIGGSLFGIIGAFLAVPVAATIAVFFRYLNDIIALRSGEKTASEISFATDAGSITGVWSEEFGRKLRDATLPRILPQRHTAVDDEPGTAHPTSTDAKSLTSTDIVGELMDRASNTPKKFARLFQKFPRR</sequence>
<evidence type="ECO:0000313" key="11">
    <source>
        <dbReference type="Proteomes" id="UP000035368"/>
    </source>
</evidence>
<feature type="transmembrane region" description="Helical" evidence="9">
    <location>
        <begin position="69"/>
        <end position="89"/>
    </location>
</feature>
<dbReference type="GO" id="GO:0005886">
    <property type="term" value="C:plasma membrane"/>
    <property type="evidence" value="ECO:0007669"/>
    <property type="project" value="UniProtKB-SubCell"/>
</dbReference>
<proteinExistence type="inferred from homology"/>
<comment type="similarity">
    <text evidence="2">Belongs to the autoinducer-2 exporter (AI-2E) (TC 2.A.86) family.</text>
</comment>
<reference evidence="10 11" key="1">
    <citation type="submission" date="2015-05" db="EMBL/GenBank/DDBJ databases">
        <title>Complete genome sequence of Corynebacterium epidermidicanis DSM 45586, isolated from the skin of a dog suffering from pruritus.</title>
        <authorList>
            <person name="Ruckert C."/>
            <person name="Albersmeier A."/>
            <person name="Winkler A."/>
            <person name="Tauch A."/>
        </authorList>
    </citation>
    <scope>NUCLEOTIDE SEQUENCE [LARGE SCALE GENOMIC DNA]</scope>
    <source>
        <strain evidence="10 11">DSM 45586</strain>
    </source>
</reference>
<evidence type="ECO:0000256" key="2">
    <source>
        <dbReference type="ARBA" id="ARBA00009773"/>
    </source>
</evidence>
<name>A0A0G3GTC1_9CORY</name>
<evidence type="ECO:0000256" key="9">
    <source>
        <dbReference type="SAM" id="Phobius"/>
    </source>
</evidence>
<evidence type="ECO:0000256" key="5">
    <source>
        <dbReference type="ARBA" id="ARBA00022692"/>
    </source>
</evidence>
<evidence type="ECO:0000313" key="10">
    <source>
        <dbReference type="EMBL" id="AKK02778.1"/>
    </source>
</evidence>
<feature type="transmembrane region" description="Helical" evidence="9">
    <location>
        <begin position="309"/>
        <end position="342"/>
    </location>
</feature>
<evidence type="ECO:0000256" key="3">
    <source>
        <dbReference type="ARBA" id="ARBA00022448"/>
    </source>
</evidence>
<dbReference type="EMBL" id="CP011541">
    <property type="protein sequence ID" value="AKK02778.1"/>
    <property type="molecule type" value="Genomic_DNA"/>
</dbReference>
<dbReference type="AlphaFoldDB" id="A0A0G3GTC1"/>
<keyword evidence="6 9" id="KW-1133">Transmembrane helix</keyword>
<dbReference type="PATRIC" id="fig|1050174.4.peg.919"/>
<organism evidence="10 11">
    <name type="scientific">Corynebacterium epidermidicanis</name>
    <dbReference type="NCBI Taxonomy" id="1050174"/>
    <lineage>
        <taxon>Bacteria</taxon>
        <taxon>Bacillati</taxon>
        <taxon>Actinomycetota</taxon>
        <taxon>Actinomycetes</taxon>
        <taxon>Mycobacteriales</taxon>
        <taxon>Corynebacteriaceae</taxon>
        <taxon>Corynebacterium</taxon>
    </lineage>
</organism>
<feature type="region of interest" description="Disordered" evidence="8">
    <location>
        <begin position="447"/>
        <end position="467"/>
    </location>
</feature>
<feature type="transmembrane region" description="Helical" evidence="9">
    <location>
        <begin position="280"/>
        <end position="303"/>
    </location>
</feature>